<comment type="caution">
    <text evidence="5">The sequence shown here is derived from an EMBL/GenBank/DDBJ whole genome shotgun (WGS) entry which is preliminary data.</text>
</comment>
<reference evidence="5 6" key="1">
    <citation type="journal article" date="2023" name="Antonie Van Leeuwenhoek">
        <title>Flavobacterium potami sp. nov., a multi-metal resistance genes harbouring bacterium isolated from shallow river silt.</title>
        <authorList>
            <person name="Li S."/>
            <person name="Mao S."/>
            <person name="Mu W."/>
            <person name="Guo B."/>
            <person name="Li C."/>
            <person name="Zhu Q."/>
            <person name="Hou X."/>
            <person name="Zhao Y."/>
            <person name="Wei S."/>
            <person name="Liu H."/>
            <person name="Liu A."/>
        </authorList>
    </citation>
    <scope>NUCLEOTIDE SEQUENCE [LARGE SCALE GENOMIC DNA]</scope>
    <source>
        <strain evidence="5 6">17A</strain>
    </source>
</reference>
<dbReference type="Pfam" id="PF13181">
    <property type="entry name" value="TPR_8"/>
    <property type="match status" value="1"/>
</dbReference>
<dbReference type="PANTHER" id="PTHR43280:SF34">
    <property type="entry name" value="ARAC-FAMILY TRANSCRIPTIONAL REGULATOR"/>
    <property type="match status" value="1"/>
</dbReference>
<dbReference type="InterPro" id="IPR019734">
    <property type="entry name" value="TPR_rpt"/>
</dbReference>
<dbReference type="RefSeq" id="WP_223704969.1">
    <property type="nucleotide sequence ID" value="NZ_JAINUY010000001.1"/>
</dbReference>
<dbReference type="InterPro" id="IPR018060">
    <property type="entry name" value="HTH_AraC"/>
</dbReference>
<evidence type="ECO:0000313" key="5">
    <source>
        <dbReference type="EMBL" id="MBZ4034253.1"/>
    </source>
</evidence>
<dbReference type="GO" id="GO:0003700">
    <property type="term" value="F:DNA-binding transcription factor activity"/>
    <property type="evidence" value="ECO:0007669"/>
    <property type="project" value="InterPro"/>
</dbReference>
<dbReference type="PROSITE" id="PS01124">
    <property type="entry name" value="HTH_ARAC_FAMILY_2"/>
    <property type="match status" value="1"/>
</dbReference>
<dbReference type="SMART" id="SM00342">
    <property type="entry name" value="HTH_ARAC"/>
    <property type="match status" value="1"/>
</dbReference>
<protein>
    <submittedName>
        <fullName evidence="5">Tetratricopeptide repeat protein</fullName>
    </submittedName>
</protein>
<name>A0A9X1KNS4_9FLAO</name>
<dbReference type="Proteomes" id="UP001139366">
    <property type="component" value="Unassembled WGS sequence"/>
</dbReference>
<dbReference type="AlphaFoldDB" id="A0A9X1KNS4"/>
<dbReference type="Pfam" id="PF13424">
    <property type="entry name" value="TPR_12"/>
    <property type="match status" value="1"/>
</dbReference>
<keyword evidence="3" id="KW-0812">Transmembrane</keyword>
<keyword evidence="3" id="KW-0472">Membrane</keyword>
<proteinExistence type="predicted"/>
<dbReference type="PROSITE" id="PS50005">
    <property type="entry name" value="TPR"/>
    <property type="match status" value="1"/>
</dbReference>
<accession>A0A9X1KNS4</accession>
<keyword evidence="1" id="KW-0238">DNA-binding</keyword>
<dbReference type="Gene3D" id="1.25.40.10">
    <property type="entry name" value="Tetratricopeptide repeat domain"/>
    <property type="match status" value="2"/>
</dbReference>
<evidence type="ECO:0000259" key="4">
    <source>
        <dbReference type="PROSITE" id="PS01124"/>
    </source>
</evidence>
<keyword evidence="3" id="KW-1133">Transmembrane helix</keyword>
<dbReference type="SMART" id="SM00028">
    <property type="entry name" value="TPR"/>
    <property type="match status" value="2"/>
</dbReference>
<evidence type="ECO:0000313" key="6">
    <source>
        <dbReference type="Proteomes" id="UP001139366"/>
    </source>
</evidence>
<dbReference type="Pfam" id="PF12833">
    <property type="entry name" value="HTH_18"/>
    <property type="match status" value="1"/>
</dbReference>
<keyword evidence="6" id="KW-1185">Reference proteome</keyword>
<feature type="repeat" description="TPR" evidence="2">
    <location>
        <begin position="231"/>
        <end position="264"/>
    </location>
</feature>
<gene>
    <name evidence="5" type="ORF">K6T82_05710</name>
</gene>
<dbReference type="GO" id="GO:0043565">
    <property type="term" value="F:sequence-specific DNA binding"/>
    <property type="evidence" value="ECO:0007669"/>
    <property type="project" value="InterPro"/>
</dbReference>
<evidence type="ECO:0000256" key="2">
    <source>
        <dbReference type="PROSITE-ProRule" id="PRU00339"/>
    </source>
</evidence>
<evidence type="ECO:0000256" key="3">
    <source>
        <dbReference type="SAM" id="Phobius"/>
    </source>
</evidence>
<dbReference type="Gene3D" id="1.10.10.60">
    <property type="entry name" value="Homeodomain-like"/>
    <property type="match status" value="2"/>
</dbReference>
<dbReference type="SUPFAM" id="SSF48452">
    <property type="entry name" value="TPR-like"/>
    <property type="match status" value="1"/>
</dbReference>
<sequence>MHFKTTLLLFTFFLSSFLGYSQKSFDTIYEQTYHLLGSDPKKALHNTDQLYAISKNNLERLNSSMLRAHILYQYGVHNEAISSLKKADSLATIDKNYHAQAKIYGFLASIYRENETYNLGRTYLDKAVSISKKIKDKNEMYRFQGNLSQELACYELHDSNYEKAIAHLKKGNEFFEKASTTTDKNYQIAINQEIIARNYLEMKKPDSALFYYEKAEKNIKRALAHDSPVLGFVYNGLGNVYTFTKDYKKALLNYTKAEEIGNKSDYSALKQEVNSSLMEFYKKNDSKKYILYNEKNLKLTKAENANKKVIADELIKSLQESKLQNQSQYRKSKLAIICICLFTILITIAAYIYKRKQDNKKIRAYINPVKAVLHVNTDIPKKESGKEYISEATEKGILQSLKEFEKSKSFLNKTLSLNSVAAELNINHRYLSHVISKQKSKDFAGYINELRINYIIDCLKNDATYLKYKISYLADQSGFASHTRFTVTFKKVTGVSPRTFINYLQTNKGE</sequence>
<feature type="domain" description="HTH araC/xylS-type" evidence="4">
    <location>
        <begin position="395"/>
        <end position="503"/>
    </location>
</feature>
<dbReference type="InterPro" id="IPR011990">
    <property type="entry name" value="TPR-like_helical_dom_sf"/>
</dbReference>
<evidence type="ECO:0000256" key="1">
    <source>
        <dbReference type="ARBA" id="ARBA00023125"/>
    </source>
</evidence>
<dbReference type="EMBL" id="JAINUY010000001">
    <property type="protein sequence ID" value="MBZ4034253.1"/>
    <property type="molecule type" value="Genomic_DNA"/>
</dbReference>
<keyword evidence="2" id="KW-0802">TPR repeat</keyword>
<organism evidence="5 6">
    <name type="scientific">Flavobacterium potami</name>
    <dbReference type="NCBI Taxonomy" id="2872310"/>
    <lineage>
        <taxon>Bacteria</taxon>
        <taxon>Pseudomonadati</taxon>
        <taxon>Bacteroidota</taxon>
        <taxon>Flavobacteriia</taxon>
        <taxon>Flavobacteriales</taxon>
        <taxon>Flavobacteriaceae</taxon>
        <taxon>Flavobacterium</taxon>
    </lineage>
</organism>
<feature type="transmembrane region" description="Helical" evidence="3">
    <location>
        <begin position="334"/>
        <end position="353"/>
    </location>
</feature>
<dbReference type="PANTHER" id="PTHR43280">
    <property type="entry name" value="ARAC-FAMILY TRANSCRIPTIONAL REGULATOR"/>
    <property type="match status" value="1"/>
</dbReference>